<name>A0A498QCV2_9MYCO</name>
<reference evidence="1 2" key="1">
    <citation type="submission" date="2018-09" db="EMBL/GenBank/DDBJ databases">
        <authorList>
            <person name="Tagini F."/>
        </authorList>
    </citation>
    <scope>NUCLEOTIDE SEQUENCE [LARGE SCALE GENOMIC DNA]</scope>
    <source>
        <strain evidence="1 2">MK136</strain>
    </source>
</reference>
<evidence type="ECO:0000313" key="1">
    <source>
        <dbReference type="EMBL" id="VBA43151.1"/>
    </source>
</evidence>
<dbReference type="EMBL" id="UPHP01000130">
    <property type="protein sequence ID" value="VBA43151.1"/>
    <property type="molecule type" value="Genomic_DNA"/>
</dbReference>
<protein>
    <submittedName>
        <fullName evidence="1">Uncharacterized protein</fullName>
    </submittedName>
</protein>
<gene>
    <name evidence="1" type="ORF">LAUMK136_04946</name>
</gene>
<organism evidence="1 2">
    <name type="scientific">Mycobacterium attenuatum</name>
    <dbReference type="NCBI Taxonomy" id="2341086"/>
    <lineage>
        <taxon>Bacteria</taxon>
        <taxon>Bacillati</taxon>
        <taxon>Actinomycetota</taxon>
        <taxon>Actinomycetes</taxon>
        <taxon>Mycobacteriales</taxon>
        <taxon>Mycobacteriaceae</taxon>
        <taxon>Mycobacterium</taxon>
    </lineage>
</organism>
<keyword evidence="2" id="KW-1185">Reference proteome</keyword>
<dbReference type="AlphaFoldDB" id="A0A498QCV2"/>
<accession>A0A498QCV2</accession>
<proteinExistence type="predicted"/>
<sequence length="72" mass="8416">MKPVRIALCWQRAVRDMSWLHDLALRATRVTLIVRWQSLKRQFVDSYSTVLVGFLFDGTFENFYGVMGALSF</sequence>
<evidence type="ECO:0000313" key="2">
    <source>
        <dbReference type="Proteomes" id="UP000273307"/>
    </source>
</evidence>
<dbReference type="Proteomes" id="UP000273307">
    <property type="component" value="Unassembled WGS sequence"/>
</dbReference>